<dbReference type="EMBL" id="BLAY01000243">
    <property type="protein sequence ID" value="GET43680.1"/>
    <property type="molecule type" value="Genomic_DNA"/>
</dbReference>
<keyword evidence="2" id="KW-1185">Reference proteome</keyword>
<evidence type="ECO:0000313" key="1">
    <source>
        <dbReference type="EMBL" id="GET43680.1"/>
    </source>
</evidence>
<comment type="caution">
    <text evidence="1">The sequence shown here is derived from an EMBL/GenBank/DDBJ whole genome shotgun (WGS) entry which is preliminary data.</text>
</comment>
<proteinExistence type="predicted"/>
<evidence type="ECO:0000313" key="2">
    <source>
        <dbReference type="Proteomes" id="UP001050975"/>
    </source>
</evidence>
<reference evidence="1" key="1">
    <citation type="submission" date="2019-10" db="EMBL/GenBank/DDBJ databases">
        <title>Draft genome sequece of Microseira wollei NIES-4236.</title>
        <authorList>
            <person name="Yamaguchi H."/>
            <person name="Suzuki S."/>
            <person name="Kawachi M."/>
        </authorList>
    </citation>
    <scope>NUCLEOTIDE SEQUENCE</scope>
    <source>
        <strain evidence="1">NIES-4236</strain>
    </source>
</reference>
<dbReference type="RefSeq" id="WP_226592742.1">
    <property type="nucleotide sequence ID" value="NZ_BLAY01000243.1"/>
</dbReference>
<dbReference type="AlphaFoldDB" id="A0AAV3XR60"/>
<protein>
    <submittedName>
        <fullName evidence="1">Uncharacterized protein</fullName>
    </submittedName>
</protein>
<accession>A0AAV3XR60</accession>
<name>A0AAV3XR60_9CYAN</name>
<gene>
    <name evidence="1" type="ORF">MiSe_85050</name>
</gene>
<organism evidence="1 2">
    <name type="scientific">Microseira wollei NIES-4236</name>
    <dbReference type="NCBI Taxonomy" id="2530354"/>
    <lineage>
        <taxon>Bacteria</taxon>
        <taxon>Bacillati</taxon>
        <taxon>Cyanobacteriota</taxon>
        <taxon>Cyanophyceae</taxon>
        <taxon>Oscillatoriophycideae</taxon>
        <taxon>Aerosakkonematales</taxon>
        <taxon>Aerosakkonemataceae</taxon>
        <taxon>Microseira</taxon>
    </lineage>
</organism>
<sequence>MFEYELETGHDREAECEFASEYESEEFFPLLAPLLAKAAPMAIKAIGGLISNARRKRQREFEFESEGEYEGDPFIANLLRGLGGAMLGEGEFESEFEFESAPMTEYEIVMENLAYRAAHSESEAEAEAFLGALVPMAARLIPSAAKAIK</sequence>
<dbReference type="Proteomes" id="UP001050975">
    <property type="component" value="Unassembled WGS sequence"/>
</dbReference>